<organism evidence="1 2">
    <name type="scientific">Champsocephalus esox</name>
    <name type="common">pike icefish</name>
    <dbReference type="NCBI Taxonomy" id="159716"/>
    <lineage>
        <taxon>Eukaryota</taxon>
        <taxon>Metazoa</taxon>
        <taxon>Chordata</taxon>
        <taxon>Craniata</taxon>
        <taxon>Vertebrata</taxon>
        <taxon>Euteleostomi</taxon>
        <taxon>Actinopterygii</taxon>
        <taxon>Neopterygii</taxon>
        <taxon>Teleostei</taxon>
        <taxon>Neoteleostei</taxon>
        <taxon>Acanthomorphata</taxon>
        <taxon>Eupercaria</taxon>
        <taxon>Perciformes</taxon>
        <taxon>Notothenioidei</taxon>
        <taxon>Channichthyidae</taxon>
        <taxon>Champsocephalus</taxon>
    </lineage>
</organism>
<gene>
    <name evidence="1" type="ORF">CesoFtcFv8_012403</name>
</gene>
<sequence length="97" mass="10931">MKAAATEDGGLPKQNGSNPEVRALVRWLESVPVDKYTINKLCSHDFTLDCLLFMASRDDLMYCGIRGGMLCRIWAAIRARRKTQLSTHNEDSEDTLL</sequence>
<name>A0AAN8BV65_9TELE</name>
<dbReference type="InterPro" id="IPR013761">
    <property type="entry name" value="SAM/pointed_sf"/>
</dbReference>
<comment type="caution">
    <text evidence="1">The sequence shown here is derived from an EMBL/GenBank/DDBJ whole genome shotgun (WGS) entry which is preliminary data.</text>
</comment>
<dbReference type="Proteomes" id="UP001335648">
    <property type="component" value="Unassembled WGS sequence"/>
</dbReference>
<keyword evidence="2" id="KW-1185">Reference proteome</keyword>
<dbReference type="AlphaFoldDB" id="A0AAN8BV65"/>
<proteinExistence type="predicted"/>
<reference evidence="1 2" key="1">
    <citation type="journal article" date="2023" name="Mol. Biol. Evol.">
        <title>Genomics of Secondarily Temperate Adaptation in the Only Non-Antarctic Icefish.</title>
        <authorList>
            <person name="Rivera-Colon A.G."/>
            <person name="Rayamajhi N."/>
            <person name="Minhas B.F."/>
            <person name="Madrigal G."/>
            <person name="Bilyk K.T."/>
            <person name="Yoon V."/>
            <person name="Hune M."/>
            <person name="Gregory S."/>
            <person name="Cheng C.H.C."/>
            <person name="Catchen J.M."/>
        </authorList>
    </citation>
    <scope>NUCLEOTIDE SEQUENCE [LARGE SCALE GENOMIC DNA]</scope>
    <source>
        <strain evidence="1">JC2023a</strain>
    </source>
</reference>
<accession>A0AAN8BV65</accession>
<dbReference type="EMBL" id="JAULUE010002055">
    <property type="protein sequence ID" value="KAK5891977.1"/>
    <property type="molecule type" value="Genomic_DNA"/>
</dbReference>
<dbReference type="SUPFAM" id="SSF47769">
    <property type="entry name" value="SAM/Pointed domain"/>
    <property type="match status" value="1"/>
</dbReference>
<evidence type="ECO:0000313" key="1">
    <source>
        <dbReference type="EMBL" id="KAK5891977.1"/>
    </source>
</evidence>
<protein>
    <submittedName>
        <fullName evidence="1">Uncharacterized protein</fullName>
    </submittedName>
</protein>
<evidence type="ECO:0000313" key="2">
    <source>
        <dbReference type="Proteomes" id="UP001335648"/>
    </source>
</evidence>